<evidence type="ECO:0000256" key="2">
    <source>
        <dbReference type="SAM" id="SignalP"/>
    </source>
</evidence>
<feature type="domain" description="F5/8 type C" evidence="3">
    <location>
        <begin position="116"/>
        <end position="276"/>
    </location>
</feature>
<dbReference type="InterPro" id="IPR000421">
    <property type="entry name" value="FA58C"/>
</dbReference>
<evidence type="ECO:0000256" key="1">
    <source>
        <dbReference type="SAM" id="MobiDB-lite"/>
    </source>
</evidence>
<feature type="compositionally biased region" description="Basic and acidic residues" evidence="1">
    <location>
        <begin position="104"/>
        <end position="113"/>
    </location>
</feature>
<dbReference type="Pfam" id="PF00754">
    <property type="entry name" value="F5_F8_type_C"/>
    <property type="match status" value="1"/>
</dbReference>
<dbReference type="EMBL" id="HBGQ01098054">
    <property type="protein sequence ID" value="CAD9537413.1"/>
    <property type="molecule type" value="Transcribed_RNA"/>
</dbReference>
<feature type="signal peptide" evidence="2">
    <location>
        <begin position="1"/>
        <end position="24"/>
    </location>
</feature>
<keyword evidence="2" id="KW-0732">Signal</keyword>
<dbReference type="Gene3D" id="2.60.120.260">
    <property type="entry name" value="Galactose-binding domain-like"/>
    <property type="match status" value="1"/>
</dbReference>
<dbReference type="InterPro" id="IPR008979">
    <property type="entry name" value="Galactose-bd-like_sf"/>
</dbReference>
<dbReference type="SUPFAM" id="SSF49785">
    <property type="entry name" value="Galactose-binding domain-like"/>
    <property type="match status" value="1"/>
</dbReference>
<dbReference type="AlphaFoldDB" id="A0A7S2J4D4"/>
<evidence type="ECO:0000259" key="3">
    <source>
        <dbReference type="PROSITE" id="PS50022"/>
    </source>
</evidence>
<gene>
    <name evidence="4" type="ORF">AAND1436_LOCUS46887</name>
</gene>
<evidence type="ECO:0000313" key="4">
    <source>
        <dbReference type="EMBL" id="CAD9537413.1"/>
    </source>
</evidence>
<organism evidence="4">
    <name type="scientific">Alexandrium andersonii</name>
    <dbReference type="NCBI Taxonomy" id="327968"/>
    <lineage>
        <taxon>Eukaryota</taxon>
        <taxon>Sar</taxon>
        <taxon>Alveolata</taxon>
        <taxon>Dinophyceae</taxon>
        <taxon>Gonyaulacales</taxon>
        <taxon>Pyrocystaceae</taxon>
        <taxon>Alexandrium</taxon>
    </lineage>
</organism>
<dbReference type="PROSITE" id="PS50022">
    <property type="entry name" value="FA58C_3"/>
    <property type="match status" value="1"/>
</dbReference>
<feature type="region of interest" description="Disordered" evidence="1">
    <location>
        <begin position="81"/>
        <end position="122"/>
    </location>
</feature>
<feature type="compositionally biased region" description="Acidic residues" evidence="1">
    <location>
        <begin position="81"/>
        <end position="103"/>
    </location>
</feature>
<proteinExistence type="predicted"/>
<feature type="chain" id="PRO_5031091633" description="F5/8 type C domain-containing protein" evidence="2">
    <location>
        <begin position="25"/>
        <end position="867"/>
    </location>
</feature>
<reference evidence="4" key="1">
    <citation type="submission" date="2021-01" db="EMBL/GenBank/DDBJ databases">
        <authorList>
            <person name="Corre E."/>
            <person name="Pelletier E."/>
            <person name="Niang G."/>
            <person name="Scheremetjew M."/>
            <person name="Finn R."/>
            <person name="Kale V."/>
            <person name="Holt S."/>
            <person name="Cochrane G."/>
            <person name="Meng A."/>
            <person name="Brown T."/>
            <person name="Cohen L."/>
        </authorList>
    </citation>
    <scope>NUCLEOTIDE SEQUENCE</scope>
    <source>
        <strain evidence="4">CCMP2222</strain>
    </source>
</reference>
<sequence>MAGLRFKLFKVACVLSVVAAVVAAVPSEQCEAEEQSADHGNALLAHKVHRVHTVPKLTDDALPREPDEGSPDEMELLEEDEYEWQEEDDDDDSQAEDLEEYEETTTHEHEPNDHGATPVPFGVGEHATQLLQMNEGAVSTSRGLDPSVNHWITLADTWRWNSQGLVNAWGFSDGNTSTWSGAVALEIDFGQVYLVERLHIDWRICKCMLANSLVFQGSYDGTHWHTFLTPTNLYVYGGRKMVQYQTAASARYIRIMATDVSPLQWVSMWEVRAYGRQVHKGPDVYGYYTSYQGGINNLGGTEILHLVPYKGKLFGATGYWMNFGQFRSAEVVRLDCSYCGWTVDGKPSPYAGRLEALKVIHWTTDGTGAGIGPFQTIYTTWYMSWTNNGRCQLAARHDSTRTWSIDTYWNGGVWDTDYFSARAMELYHDDVVGIDLLFISTGKDGIVSGTYDGTKGAWATFGTQTETGPVADRPLGMAVHDGRLYFTQASCIKRRTNGASPVWTTVFDIAAAASDDSDLSGTVDGSVGGIRGLTSIANPASPTGTSLFFSYCPNADSKGCLVRLDPSGNGFTHQKEGCVRDIFNGHFGNNAMQLPTMGTFVIAAYNDILKVPAESGEVLLIGFEILLWSWTAHDHPTDAGQHDTTSTGKKIAYYAGAGFVVRRGAGNFEMRTPGGPRYDPQDVYPVRTAVRAYAISPFDNDDAVFFGGYDCNHFESSNTGWVQRAEMTAVHSAPVPCQLERGCGHVPGLPFQTKGCTLCRGRVFLGDKVAYFVQAEPVMCQWVLDQINQPENSAICADVQSKRLARVCCRDCDMCLETGATTFTPDRIAGYTSSGASYTCAAARSYIQQGYTTCFQGQKWWRSNCCH</sequence>
<name>A0A7S2J4D4_9DINO</name>
<accession>A0A7S2J4D4</accession>
<protein>
    <recommendedName>
        <fullName evidence="3">F5/8 type C domain-containing protein</fullName>
    </recommendedName>
</protein>